<gene>
    <name evidence="3" type="ORF">EII34_02975</name>
</gene>
<feature type="region of interest" description="Disordered" evidence="1">
    <location>
        <begin position="95"/>
        <end position="119"/>
    </location>
</feature>
<proteinExistence type="predicted"/>
<evidence type="ECO:0000313" key="4">
    <source>
        <dbReference type="Proteomes" id="UP000280819"/>
    </source>
</evidence>
<protein>
    <recommendedName>
        <fullName evidence="2">PspA-associated domain-containing protein</fullName>
    </recommendedName>
</protein>
<dbReference type="Pfam" id="PF22743">
    <property type="entry name" value="PspAA"/>
    <property type="match status" value="1"/>
</dbReference>
<organism evidence="3 4">
    <name type="scientific">Arachnia propionica</name>
    <dbReference type="NCBI Taxonomy" id="1750"/>
    <lineage>
        <taxon>Bacteria</taxon>
        <taxon>Bacillati</taxon>
        <taxon>Actinomycetota</taxon>
        <taxon>Actinomycetes</taxon>
        <taxon>Propionibacteriales</taxon>
        <taxon>Propionibacteriaceae</taxon>
        <taxon>Arachnia</taxon>
    </lineage>
</organism>
<dbReference type="Proteomes" id="UP000280819">
    <property type="component" value="Unassembled WGS sequence"/>
</dbReference>
<sequence length="119" mass="12881">MIVRLMGLGQWVMEPEQLLELNEIDEAVEAAVEANDQAALRTELERLVAAVQANGSEVPDDLIVESDLVLPDVTATLDEVRVLLESTSDFYGLVPDSHQLEGDDRELDAEAGATPADHG</sequence>
<name>A0A3P1TBL7_9ACTN</name>
<comment type="caution">
    <text evidence="3">The sequence shown here is derived from an EMBL/GenBank/DDBJ whole genome shotgun (WGS) entry which is preliminary data.</text>
</comment>
<dbReference type="InterPro" id="IPR054437">
    <property type="entry name" value="PspA-assoc_dom"/>
</dbReference>
<dbReference type="AlphaFoldDB" id="A0A3P1TBL7"/>
<accession>A0A3P1TBL7</accession>
<dbReference type="EMBL" id="RQZG01000002">
    <property type="protein sequence ID" value="RRD06605.1"/>
    <property type="molecule type" value="Genomic_DNA"/>
</dbReference>
<reference evidence="3 4" key="1">
    <citation type="submission" date="2018-11" db="EMBL/GenBank/DDBJ databases">
        <title>Genomes From Bacteria Associated with the Canine Oral Cavity: a Test Case for Automated Genome-Based Taxonomic Assignment.</title>
        <authorList>
            <person name="Coil D.A."/>
            <person name="Jospin G."/>
            <person name="Darling A.E."/>
            <person name="Wallis C."/>
            <person name="Davis I.J."/>
            <person name="Harris S."/>
            <person name="Eisen J.A."/>
            <person name="Holcombe L.J."/>
            <person name="O'Flynn C."/>
        </authorList>
    </citation>
    <scope>NUCLEOTIDE SEQUENCE [LARGE SCALE GENOMIC DNA]</scope>
    <source>
        <strain evidence="3 4">OH887_COT-365</strain>
    </source>
</reference>
<dbReference type="RefSeq" id="WP_124842772.1">
    <property type="nucleotide sequence ID" value="NZ_JAUNKP010000002.1"/>
</dbReference>
<evidence type="ECO:0000259" key="2">
    <source>
        <dbReference type="Pfam" id="PF22743"/>
    </source>
</evidence>
<evidence type="ECO:0000256" key="1">
    <source>
        <dbReference type="SAM" id="MobiDB-lite"/>
    </source>
</evidence>
<dbReference type="OrthoDB" id="5244559at2"/>
<feature type="domain" description="PspA-associated" evidence="2">
    <location>
        <begin position="1"/>
        <end position="96"/>
    </location>
</feature>
<evidence type="ECO:0000313" key="3">
    <source>
        <dbReference type="EMBL" id="RRD06605.1"/>
    </source>
</evidence>